<dbReference type="InParanoid" id="A0A1Y2FPW1"/>
<dbReference type="STRING" id="106004.A0A1Y2FPW1"/>
<feature type="domain" description="IPO4/5-like TPR repeats" evidence="10">
    <location>
        <begin position="107"/>
        <end position="261"/>
    </location>
</feature>
<organism evidence="11 12">
    <name type="scientific">Leucosporidium creatinivorum</name>
    <dbReference type="NCBI Taxonomy" id="106004"/>
    <lineage>
        <taxon>Eukaryota</taxon>
        <taxon>Fungi</taxon>
        <taxon>Dikarya</taxon>
        <taxon>Basidiomycota</taxon>
        <taxon>Pucciniomycotina</taxon>
        <taxon>Microbotryomycetes</taxon>
        <taxon>Leucosporidiales</taxon>
        <taxon>Leucosporidium</taxon>
    </lineage>
</organism>
<evidence type="ECO:0000313" key="11">
    <source>
        <dbReference type="EMBL" id="ORY85374.1"/>
    </source>
</evidence>
<evidence type="ECO:0000256" key="5">
    <source>
        <dbReference type="ARBA" id="ARBA00022737"/>
    </source>
</evidence>
<dbReference type="SUPFAM" id="SSF48371">
    <property type="entry name" value="ARM repeat"/>
    <property type="match status" value="1"/>
</dbReference>
<dbReference type="GO" id="GO:0005737">
    <property type="term" value="C:cytoplasm"/>
    <property type="evidence" value="ECO:0007669"/>
    <property type="project" value="UniProtKB-SubCell"/>
</dbReference>
<evidence type="ECO:0000259" key="10">
    <source>
        <dbReference type="Pfam" id="PF25780"/>
    </source>
</evidence>
<dbReference type="InterPro" id="IPR016024">
    <property type="entry name" value="ARM-type_fold"/>
</dbReference>
<feature type="region of interest" description="Disordered" evidence="8">
    <location>
        <begin position="336"/>
        <end position="393"/>
    </location>
</feature>
<comment type="subcellular location">
    <subcellularLocation>
        <location evidence="2">Cytoplasm</location>
    </subcellularLocation>
    <subcellularLocation>
        <location evidence="1">Nucleus</location>
    </subcellularLocation>
</comment>
<dbReference type="InterPro" id="IPR040122">
    <property type="entry name" value="Importin_beta"/>
</dbReference>
<feature type="domain" description="Importin N-terminal" evidence="9">
    <location>
        <begin position="33"/>
        <end position="99"/>
    </location>
</feature>
<name>A0A1Y2FPW1_9BASI</name>
<dbReference type="OrthoDB" id="951172at2759"/>
<evidence type="ECO:0000259" key="9">
    <source>
        <dbReference type="Pfam" id="PF03810"/>
    </source>
</evidence>
<dbReference type="FunFam" id="1.25.10.10:FF:000313">
    <property type="entry name" value="Importin beta-2 subunit, putative"/>
    <property type="match status" value="1"/>
</dbReference>
<dbReference type="EMBL" id="MCGR01000016">
    <property type="protein sequence ID" value="ORY85374.1"/>
    <property type="molecule type" value="Genomic_DNA"/>
</dbReference>
<proteinExistence type="predicted"/>
<evidence type="ECO:0000256" key="1">
    <source>
        <dbReference type="ARBA" id="ARBA00004123"/>
    </source>
</evidence>
<evidence type="ECO:0000256" key="4">
    <source>
        <dbReference type="ARBA" id="ARBA00022490"/>
    </source>
</evidence>
<gene>
    <name evidence="11" type="ORF">BCR35DRAFT_277913</name>
</gene>
<dbReference type="AlphaFoldDB" id="A0A1Y2FPW1"/>
<dbReference type="FunCoup" id="A0A1Y2FPW1">
    <property type="interactions" value="940"/>
</dbReference>
<dbReference type="PANTHER" id="PTHR10527">
    <property type="entry name" value="IMPORTIN BETA"/>
    <property type="match status" value="1"/>
</dbReference>
<comment type="caution">
    <text evidence="11">The sequence shown here is derived from an EMBL/GenBank/DDBJ whole genome shotgun (WGS) entry which is preliminary data.</text>
</comment>
<dbReference type="Proteomes" id="UP000193467">
    <property type="component" value="Unassembled WGS sequence"/>
</dbReference>
<dbReference type="Pfam" id="PF13513">
    <property type="entry name" value="HEAT_EZ"/>
    <property type="match status" value="1"/>
</dbReference>
<evidence type="ECO:0000313" key="12">
    <source>
        <dbReference type="Proteomes" id="UP000193467"/>
    </source>
</evidence>
<feature type="compositionally biased region" description="Acidic residues" evidence="8">
    <location>
        <begin position="374"/>
        <end position="393"/>
    </location>
</feature>
<dbReference type="InterPro" id="IPR057672">
    <property type="entry name" value="TPR_IPO4/5"/>
</dbReference>
<dbReference type="Pfam" id="PF03810">
    <property type="entry name" value="IBN_N"/>
    <property type="match status" value="1"/>
</dbReference>
<evidence type="ECO:0000256" key="8">
    <source>
        <dbReference type="SAM" id="MobiDB-lite"/>
    </source>
</evidence>
<keyword evidence="4" id="KW-0963">Cytoplasm</keyword>
<evidence type="ECO:0000256" key="6">
    <source>
        <dbReference type="ARBA" id="ARBA00022927"/>
    </source>
</evidence>
<sequence length="925" mass="102039">MSGWQPQPQGLEELLQCLRNSGSPDTKIQESINERLESFNKIPDYNSYLTYILTQLPGEDATVRSMAGLLLKNNIRLRLDGFPQEVILYVKANIFHAIGDGVAMIRNTVSTVIDTLLVELGPATWPEALSQLIELVDSQDQHAQEGAFSALDKLCQDIPKKLELMEVGGTRPLDFMIPKFLAHIDSPYPKIRAHALSCTIQFISPDNNALTLHLEPFMVALFKHASDDSSDVRKIVCQALVQLLATRPDVLIPHLPSVVDFMLFSTQASEDDEEVALEACEFWLTFAEDPELVDQLRPFLPKVIPVLLQSMIYSEDDIIILDTDVDDAAVPDRAEDIKPHLLSSKTHTNERVEDPNAPPGQPGAAGGKSRADGGEDGDESDEEDYDEDEDDEAYTEWNLRKCSAAALDVMAVAFETEMMEVLLPYLKEKLFSADWLDRESGILALGAIAEGCITGIEPHLPVLMGFLINSLNDPKPLVRSITCWTIGRYSSWTIKEDATPEHKQQFFVPAMEGLLKMCLDNNKRVQEAGCSAFATLEEEAGAELEPFLGSILGNLVFAFNKYQQKNLLILYDAIGTLADAVGPALNNPAYIDVLMPPLIARWGSLNDQDPDLIPLLECLSSVVIAIGQGFVNYAQPVFERCIAIVKQSLIDFQNYRANPAQVEEPDKTFLIVSLDLLSGLTQGLNTTITQLYQSSDPPVLTLLALCLQHPDAPVRQSSYALLGDTAISCFSILKPVLPQFMPGLISHIEVEPRPAEVSVCNNAAWAAGEIALQAGPEMEQWVQPLMERIVPVLLSTKAARSLTENSAVTIGRLAIVCPSIVAPHLQVFVSAWCQALADIKDNEEKDSAFRGICSAIQINPNGISASFGYFLNAIARWQRPSETLNEMFKTILVAFKNMSEGPAWEAQLSHLPPPIVARLRERYPI</sequence>
<dbReference type="InterPro" id="IPR011989">
    <property type="entry name" value="ARM-like"/>
</dbReference>
<evidence type="ECO:0000256" key="7">
    <source>
        <dbReference type="ARBA" id="ARBA00023242"/>
    </source>
</evidence>
<evidence type="ECO:0000256" key="2">
    <source>
        <dbReference type="ARBA" id="ARBA00004496"/>
    </source>
</evidence>
<keyword evidence="5" id="KW-0677">Repeat</keyword>
<dbReference type="FunFam" id="1.25.10.10:FF:000402">
    <property type="entry name" value="Related to importin beta-2 subunit (Transportin)"/>
    <property type="match status" value="1"/>
</dbReference>
<keyword evidence="3" id="KW-0813">Transport</keyword>
<evidence type="ECO:0000256" key="3">
    <source>
        <dbReference type="ARBA" id="ARBA00022448"/>
    </source>
</evidence>
<dbReference type="Gene3D" id="1.25.10.10">
    <property type="entry name" value="Leucine-rich Repeat Variant"/>
    <property type="match status" value="2"/>
</dbReference>
<reference evidence="11 12" key="1">
    <citation type="submission" date="2016-07" db="EMBL/GenBank/DDBJ databases">
        <title>Pervasive Adenine N6-methylation of Active Genes in Fungi.</title>
        <authorList>
            <consortium name="DOE Joint Genome Institute"/>
            <person name="Mondo S.J."/>
            <person name="Dannebaum R.O."/>
            <person name="Kuo R.C."/>
            <person name="Labutti K."/>
            <person name="Haridas S."/>
            <person name="Kuo A."/>
            <person name="Salamov A."/>
            <person name="Ahrendt S.R."/>
            <person name="Lipzen A."/>
            <person name="Sullivan W."/>
            <person name="Andreopoulos W.B."/>
            <person name="Clum A."/>
            <person name="Lindquist E."/>
            <person name="Daum C."/>
            <person name="Ramamoorthy G.K."/>
            <person name="Gryganskyi A."/>
            <person name="Culley D."/>
            <person name="Magnuson J.K."/>
            <person name="James T.Y."/>
            <person name="O'Malley M.A."/>
            <person name="Stajich J.E."/>
            <person name="Spatafora J.W."/>
            <person name="Visel A."/>
            <person name="Grigoriev I.V."/>
        </authorList>
    </citation>
    <scope>NUCLEOTIDE SEQUENCE [LARGE SCALE GENOMIC DNA]</scope>
    <source>
        <strain evidence="11 12">62-1032</strain>
    </source>
</reference>
<dbReference type="Pfam" id="PF25780">
    <property type="entry name" value="TPR_IPO5"/>
    <property type="match status" value="1"/>
</dbReference>
<dbReference type="GO" id="GO:0006606">
    <property type="term" value="P:protein import into nucleus"/>
    <property type="evidence" value="ECO:0007669"/>
    <property type="project" value="InterPro"/>
</dbReference>
<dbReference type="InterPro" id="IPR001494">
    <property type="entry name" value="Importin-beta_N"/>
</dbReference>
<keyword evidence="12" id="KW-1185">Reference proteome</keyword>
<keyword evidence="6" id="KW-0653">Protein transport</keyword>
<accession>A0A1Y2FPW1</accession>
<keyword evidence="7" id="KW-0539">Nucleus</keyword>
<dbReference type="GO" id="GO:0031267">
    <property type="term" value="F:small GTPase binding"/>
    <property type="evidence" value="ECO:0007669"/>
    <property type="project" value="InterPro"/>
</dbReference>
<protein>
    <submittedName>
        <fullName evidence="11">Transportin-PC</fullName>
    </submittedName>
</protein>